<dbReference type="PANTHER" id="PTHR38467">
    <property type="match status" value="1"/>
</dbReference>
<dbReference type="Pfam" id="PF19044">
    <property type="entry name" value="P-loop_TraG"/>
    <property type="match status" value="1"/>
</dbReference>
<dbReference type="EMBL" id="AYYF01001375">
    <property type="protein sequence ID" value="ETK12118.1"/>
    <property type="molecule type" value="Genomic_DNA"/>
</dbReference>
<dbReference type="EMBL" id="AYYF01001376">
    <property type="protein sequence ID" value="ETK12115.1"/>
    <property type="molecule type" value="Genomic_DNA"/>
</dbReference>
<dbReference type="Proteomes" id="UP000034980">
    <property type="component" value="Unassembled WGS sequence"/>
</dbReference>
<evidence type="ECO:0000313" key="2">
    <source>
        <dbReference type="EMBL" id="ETK12115.1"/>
    </source>
</evidence>
<proteinExistence type="predicted"/>
<evidence type="ECO:0000313" key="3">
    <source>
        <dbReference type="EMBL" id="ETK12118.1"/>
    </source>
</evidence>
<organism evidence="2 4">
    <name type="scientific">Tannerella sp. oral taxon BU063 isolate Cell 8/11</name>
    <dbReference type="NCBI Taxonomy" id="1411915"/>
    <lineage>
        <taxon>Bacteria</taxon>
        <taxon>Pseudomonadati</taxon>
        <taxon>Bacteroidota</taxon>
        <taxon>Bacteroidia</taxon>
        <taxon>Bacteroidales</taxon>
        <taxon>Tannerellaceae</taxon>
        <taxon>Tannerella</taxon>
    </lineage>
</organism>
<dbReference type="PATRIC" id="fig|1411915.3.peg.1230"/>
<dbReference type="InterPro" id="IPR053155">
    <property type="entry name" value="F-pilin_assembly_TraC"/>
</dbReference>
<evidence type="ECO:0000259" key="1">
    <source>
        <dbReference type="Pfam" id="PF19044"/>
    </source>
</evidence>
<accession>W2CY91</accession>
<feature type="domain" description="TraG P-loop" evidence="1">
    <location>
        <begin position="1"/>
        <end position="95"/>
    </location>
</feature>
<evidence type="ECO:0000313" key="4">
    <source>
        <dbReference type="Proteomes" id="UP000034980"/>
    </source>
</evidence>
<name>W2CY91_9BACT</name>
<sequence length="100" mass="11497">RKYMTKFDGIQALLGLSEKEKNQILSINQNNDPERRYKEVWIGLGGMQSAVYATEVSREEYLAYTTEETEKVEVMRLADRLGGDIEQAISRLAREQNPIT</sequence>
<comment type="caution">
    <text evidence="2">The sequence shown here is derived from an EMBL/GenBank/DDBJ whole genome shotgun (WGS) entry which is preliminary data.</text>
</comment>
<gene>
    <name evidence="3" type="ORF">T235_11695</name>
    <name evidence="2" type="ORF">T235_11700</name>
</gene>
<feature type="non-terminal residue" evidence="2">
    <location>
        <position position="1"/>
    </location>
</feature>
<protein>
    <recommendedName>
        <fullName evidence="1">TraG P-loop domain-containing protein</fullName>
    </recommendedName>
</protein>
<dbReference type="AlphaFoldDB" id="W2CY91"/>
<dbReference type="InterPro" id="IPR043964">
    <property type="entry name" value="P-loop_TraG"/>
</dbReference>
<dbReference type="PANTHER" id="PTHR38467:SF1">
    <property type="entry name" value="CONJUGATIVE TRANSFER: ASSEMBLY"/>
    <property type="match status" value="1"/>
</dbReference>
<reference evidence="2 4" key="1">
    <citation type="submission" date="2013-11" db="EMBL/GenBank/DDBJ databases">
        <title>Single cell genomics of uncultured Tannerella BU063 (oral taxon 286).</title>
        <authorList>
            <person name="Beall C.J."/>
            <person name="Campbell A.G."/>
            <person name="Griffen A.L."/>
            <person name="Podar M."/>
            <person name="Leys E.J."/>
        </authorList>
    </citation>
    <scope>NUCLEOTIDE SEQUENCE [LARGE SCALE GENOMIC DNA]</scope>
    <source>
        <strain evidence="2">Cell 8/11</strain>
    </source>
</reference>